<dbReference type="SMART" id="SM00408">
    <property type="entry name" value="IGc2"/>
    <property type="match status" value="1"/>
</dbReference>
<feature type="region of interest" description="Disordered" evidence="3">
    <location>
        <begin position="126"/>
        <end position="182"/>
    </location>
</feature>
<dbReference type="Pfam" id="PF07679">
    <property type="entry name" value="I-set"/>
    <property type="match status" value="1"/>
</dbReference>
<feature type="region of interest" description="Disordered" evidence="3">
    <location>
        <begin position="195"/>
        <end position="221"/>
    </location>
</feature>
<accession>A0A6G0HH32</accession>
<proteinExistence type="predicted"/>
<evidence type="ECO:0000256" key="3">
    <source>
        <dbReference type="SAM" id="MobiDB-lite"/>
    </source>
</evidence>
<name>A0A6G0HH32_LARCR</name>
<evidence type="ECO:0000256" key="1">
    <source>
        <dbReference type="ARBA" id="ARBA00023157"/>
    </source>
</evidence>
<dbReference type="PANTHER" id="PTHR47633">
    <property type="entry name" value="IMMUNOGLOBULIN"/>
    <property type="match status" value="1"/>
</dbReference>
<evidence type="ECO:0000313" key="6">
    <source>
        <dbReference type="Proteomes" id="UP000424527"/>
    </source>
</evidence>
<feature type="domain" description="Ig-like" evidence="4">
    <location>
        <begin position="36"/>
        <end position="119"/>
    </location>
</feature>
<protein>
    <submittedName>
        <fullName evidence="5">Striated muscle preferentially expressed protein kinase</fullName>
    </submittedName>
</protein>
<keyword evidence="5" id="KW-0808">Transferase</keyword>
<dbReference type="AlphaFoldDB" id="A0A6G0HH32"/>
<dbReference type="SUPFAM" id="SSF48726">
    <property type="entry name" value="Immunoglobulin"/>
    <property type="match status" value="1"/>
</dbReference>
<keyword evidence="5" id="KW-0418">Kinase</keyword>
<comment type="caution">
    <text evidence="5">The sequence shown here is derived from an EMBL/GenBank/DDBJ whole genome shotgun (WGS) entry which is preliminary data.</text>
</comment>
<keyword evidence="1" id="KW-1015">Disulfide bond</keyword>
<keyword evidence="2" id="KW-0393">Immunoglobulin domain</keyword>
<evidence type="ECO:0000313" key="5">
    <source>
        <dbReference type="EMBL" id="KAE8278505.1"/>
    </source>
</evidence>
<dbReference type="PANTHER" id="PTHR47633:SF3">
    <property type="entry name" value="STRIATED MUSCLE PREFERENTIALLY EXPRESSED PROTEIN KINASE"/>
    <property type="match status" value="1"/>
</dbReference>
<dbReference type="Proteomes" id="UP000424527">
    <property type="component" value="Unassembled WGS sequence"/>
</dbReference>
<dbReference type="Gene3D" id="2.60.40.10">
    <property type="entry name" value="Immunoglobulins"/>
    <property type="match status" value="1"/>
</dbReference>
<dbReference type="EMBL" id="REGW02000024">
    <property type="protein sequence ID" value="KAE8278505.1"/>
    <property type="molecule type" value="Genomic_DNA"/>
</dbReference>
<dbReference type="InterPro" id="IPR003598">
    <property type="entry name" value="Ig_sub2"/>
</dbReference>
<dbReference type="FunFam" id="2.60.40.10:FF:000032">
    <property type="entry name" value="palladin isoform X1"/>
    <property type="match status" value="1"/>
</dbReference>
<dbReference type="InterPro" id="IPR007110">
    <property type="entry name" value="Ig-like_dom"/>
</dbReference>
<keyword evidence="6" id="KW-1185">Reference proteome</keyword>
<evidence type="ECO:0000259" key="4">
    <source>
        <dbReference type="PROSITE" id="PS50835"/>
    </source>
</evidence>
<dbReference type="InterPro" id="IPR036179">
    <property type="entry name" value="Ig-like_dom_sf"/>
</dbReference>
<reference evidence="5 6" key="1">
    <citation type="submission" date="2019-07" db="EMBL/GenBank/DDBJ databases">
        <title>Chromosome genome assembly for large yellow croaker.</title>
        <authorList>
            <person name="Xiao S."/>
        </authorList>
    </citation>
    <scope>NUCLEOTIDE SEQUENCE [LARGE SCALE GENOMIC DNA]</scope>
    <source>
        <strain evidence="5">JMULYC20181020</strain>
        <tissue evidence="5">Muscle</tissue>
    </source>
</reference>
<organism evidence="5 6">
    <name type="scientific">Larimichthys crocea</name>
    <name type="common">Large yellow croaker</name>
    <name type="synonym">Pseudosciaena crocea</name>
    <dbReference type="NCBI Taxonomy" id="215358"/>
    <lineage>
        <taxon>Eukaryota</taxon>
        <taxon>Metazoa</taxon>
        <taxon>Chordata</taxon>
        <taxon>Craniata</taxon>
        <taxon>Vertebrata</taxon>
        <taxon>Euteleostomi</taxon>
        <taxon>Actinopterygii</taxon>
        <taxon>Neopterygii</taxon>
        <taxon>Teleostei</taxon>
        <taxon>Neoteleostei</taxon>
        <taxon>Acanthomorphata</taxon>
        <taxon>Eupercaria</taxon>
        <taxon>Sciaenidae</taxon>
        <taxon>Larimichthys</taxon>
    </lineage>
</organism>
<evidence type="ECO:0000256" key="2">
    <source>
        <dbReference type="ARBA" id="ARBA00023319"/>
    </source>
</evidence>
<sequence>MADGLGSSPSFSIPSKRPKVAKDQVVPGAEVEEPTPPVFTRKLRKAAVGTGCDIRLRVSVAGFPKPLLSWYHNDEILPPSEAQDSGGLWIRDCRTCDAGLYACVATNELGEASCSAVLAIMDLGEDSETTEDETTEPQMETKEGGPGRHQDKAGRRGPSGEGGGMMDYNPDASDRRATLPGGYDPVVERELRALGSRPPGSHLDPTNPARQALGGAPIEGAPPVRHLGVEPLIRASHANLARPVQGSEESVSVGSDYYGSMFSLYRGRTFSMPL</sequence>
<dbReference type="GO" id="GO:0004674">
    <property type="term" value="F:protein serine/threonine kinase activity"/>
    <property type="evidence" value="ECO:0007669"/>
    <property type="project" value="UniProtKB-KW"/>
</dbReference>
<gene>
    <name evidence="5" type="ORF">D5F01_LYC23410</name>
</gene>
<feature type="compositionally biased region" description="Acidic residues" evidence="3">
    <location>
        <begin position="126"/>
        <end position="135"/>
    </location>
</feature>
<dbReference type="InterPro" id="IPR013783">
    <property type="entry name" value="Ig-like_fold"/>
</dbReference>
<feature type="region of interest" description="Disordered" evidence="3">
    <location>
        <begin position="1"/>
        <end position="34"/>
    </location>
</feature>
<dbReference type="PROSITE" id="PS50835">
    <property type="entry name" value="IG_LIKE"/>
    <property type="match status" value="1"/>
</dbReference>
<dbReference type="InterPro" id="IPR013098">
    <property type="entry name" value="Ig_I-set"/>
</dbReference>
<feature type="compositionally biased region" description="Basic and acidic residues" evidence="3">
    <location>
        <begin position="139"/>
        <end position="154"/>
    </location>
</feature>